<sequence length="142" mass="15256">MCVTANHDGLGPTRNQAGNVRADDGLTKNHATQNVADGAVGGAPHLLQAEFFDPSLIRGDGCALHAHAVFFDGVGGVNGDLILGGIARLNREVEVLQLNIKVRKDELLFDEVPDDSSHLIPVEFYDWVLNLDLGHCNTCSAW</sequence>
<protein>
    <submittedName>
        <fullName evidence="2">Unannotated protein</fullName>
    </submittedName>
</protein>
<organism evidence="2">
    <name type="scientific">freshwater metagenome</name>
    <dbReference type="NCBI Taxonomy" id="449393"/>
    <lineage>
        <taxon>unclassified sequences</taxon>
        <taxon>metagenomes</taxon>
        <taxon>ecological metagenomes</taxon>
    </lineage>
</organism>
<reference evidence="2" key="1">
    <citation type="submission" date="2020-05" db="EMBL/GenBank/DDBJ databases">
        <authorList>
            <person name="Chiriac C."/>
            <person name="Salcher M."/>
            <person name="Ghai R."/>
            <person name="Kavagutti S V."/>
        </authorList>
    </citation>
    <scope>NUCLEOTIDE SEQUENCE</scope>
</reference>
<accession>A0A6J6TWI3</accession>
<feature type="region of interest" description="Disordered" evidence="1">
    <location>
        <begin position="1"/>
        <end position="26"/>
    </location>
</feature>
<proteinExistence type="predicted"/>
<name>A0A6J6TWI3_9ZZZZ</name>
<evidence type="ECO:0000313" key="2">
    <source>
        <dbReference type="EMBL" id="CAB4752050.1"/>
    </source>
</evidence>
<gene>
    <name evidence="2" type="ORF">UFOPK2766_01716</name>
</gene>
<dbReference type="EMBL" id="CAEZYU010000089">
    <property type="protein sequence ID" value="CAB4752050.1"/>
    <property type="molecule type" value="Genomic_DNA"/>
</dbReference>
<dbReference type="AlphaFoldDB" id="A0A6J6TWI3"/>
<evidence type="ECO:0000256" key="1">
    <source>
        <dbReference type="SAM" id="MobiDB-lite"/>
    </source>
</evidence>